<protein>
    <submittedName>
        <fullName evidence="2">Uncharacterized protein</fullName>
    </submittedName>
</protein>
<name>A0A9W6ZNW9_9STRA</name>
<feature type="compositionally biased region" description="Polar residues" evidence="1">
    <location>
        <begin position="33"/>
        <end position="53"/>
    </location>
</feature>
<feature type="compositionally biased region" description="Pro residues" evidence="1">
    <location>
        <begin position="1"/>
        <end position="10"/>
    </location>
</feature>
<organism evidence="2 3">
    <name type="scientific">Triparma laevis f. longispina</name>
    <dbReference type="NCBI Taxonomy" id="1714387"/>
    <lineage>
        <taxon>Eukaryota</taxon>
        <taxon>Sar</taxon>
        <taxon>Stramenopiles</taxon>
        <taxon>Ochrophyta</taxon>
        <taxon>Bolidophyceae</taxon>
        <taxon>Parmales</taxon>
        <taxon>Triparmaceae</taxon>
        <taxon>Triparma</taxon>
    </lineage>
</organism>
<sequence>MPPKTLPDPDPGTRISEGRESDEPRNSKDQDSSPRNSSASTTPKSTSGISPTRNRSKTGGRVRASIFQATNDLGNR</sequence>
<keyword evidence="3" id="KW-1185">Reference proteome</keyword>
<gene>
    <name evidence="2" type="ORF">TrLO_g10750</name>
</gene>
<feature type="region of interest" description="Disordered" evidence="1">
    <location>
        <begin position="1"/>
        <end position="76"/>
    </location>
</feature>
<dbReference type="EMBL" id="BRXW01000472">
    <property type="protein sequence ID" value="GMH57837.1"/>
    <property type="molecule type" value="Genomic_DNA"/>
</dbReference>
<proteinExistence type="predicted"/>
<reference evidence="3" key="1">
    <citation type="journal article" date="2023" name="Commun. Biol.">
        <title>Genome analysis of Parmales, the sister group of diatoms, reveals the evolutionary specialization of diatoms from phago-mixotrophs to photoautotrophs.</title>
        <authorList>
            <person name="Ban H."/>
            <person name="Sato S."/>
            <person name="Yoshikawa S."/>
            <person name="Yamada K."/>
            <person name="Nakamura Y."/>
            <person name="Ichinomiya M."/>
            <person name="Sato N."/>
            <person name="Blanc-Mathieu R."/>
            <person name="Endo H."/>
            <person name="Kuwata A."/>
            <person name="Ogata H."/>
        </authorList>
    </citation>
    <scope>NUCLEOTIDE SEQUENCE [LARGE SCALE GENOMIC DNA]</scope>
    <source>
        <strain evidence="3">NIES 3700</strain>
    </source>
</reference>
<comment type="caution">
    <text evidence="2">The sequence shown here is derived from an EMBL/GenBank/DDBJ whole genome shotgun (WGS) entry which is preliminary data.</text>
</comment>
<accession>A0A9W6ZNW9</accession>
<feature type="compositionally biased region" description="Basic and acidic residues" evidence="1">
    <location>
        <begin position="16"/>
        <end position="32"/>
    </location>
</feature>
<feature type="compositionally biased region" description="Polar residues" evidence="1">
    <location>
        <begin position="67"/>
        <end position="76"/>
    </location>
</feature>
<dbReference type="Proteomes" id="UP001165122">
    <property type="component" value="Unassembled WGS sequence"/>
</dbReference>
<evidence type="ECO:0000313" key="2">
    <source>
        <dbReference type="EMBL" id="GMH57837.1"/>
    </source>
</evidence>
<evidence type="ECO:0000256" key="1">
    <source>
        <dbReference type="SAM" id="MobiDB-lite"/>
    </source>
</evidence>
<evidence type="ECO:0000313" key="3">
    <source>
        <dbReference type="Proteomes" id="UP001165122"/>
    </source>
</evidence>
<dbReference type="AlphaFoldDB" id="A0A9W6ZNW9"/>